<evidence type="ECO:0000313" key="2">
    <source>
        <dbReference type="EMBL" id="VFT80189.1"/>
    </source>
</evidence>
<proteinExistence type="predicted"/>
<organism evidence="2 3">
    <name type="scientific">Aphanomyces stellatus</name>
    <dbReference type="NCBI Taxonomy" id="120398"/>
    <lineage>
        <taxon>Eukaryota</taxon>
        <taxon>Sar</taxon>
        <taxon>Stramenopiles</taxon>
        <taxon>Oomycota</taxon>
        <taxon>Saprolegniomycetes</taxon>
        <taxon>Saprolegniales</taxon>
        <taxon>Verrucalvaceae</taxon>
        <taxon>Aphanomyces</taxon>
    </lineage>
</organism>
<dbReference type="Proteomes" id="UP000332933">
    <property type="component" value="Unassembled WGS sequence"/>
</dbReference>
<dbReference type="EMBL" id="VJMH01000452">
    <property type="protein sequence ID" value="KAF0716148.1"/>
    <property type="molecule type" value="Genomic_DNA"/>
</dbReference>
<reference evidence="2 3" key="1">
    <citation type="submission" date="2019-03" db="EMBL/GenBank/DDBJ databases">
        <authorList>
            <person name="Gaulin E."/>
            <person name="Dumas B."/>
        </authorList>
    </citation>
    <scope>NUCLEOTIDE SEQUENCE [LARGE SCALE GENOMIC DNA]</scope>
    <source>
        <strain evidence="2">CBS 568.67</strain>
    </source>
</reference>
<gene>
    <name evidence="2" type="primary">Aste57867_3008</name>
    <name evidence="1" type="ORF">As57867_002999</name>
    <name evidence="2" type="ORF">ASTE57867_3008</name>
</gene>
<name>A0A485KEH9_9STRA</name>
<evidence type="ECO:0000313" key="3">
    <source>
        <dbReference type="Proteomes" id="UP000332933"/>
    </source>
</evidence>
<dbReference type="AlphaFoldDB" id="A0A485KEH9"/>
<dbReference type="EMBL" id="CAADRA010000452">
    <property type="protein sequence ID" value="VFT80189.1"/>
    <property type="molecule type" value="Genomic_DNA"/>
</dbReference>
<protein>
    <submittedName>
        <fullName evidence="2">Aste57867_3008 protein</fullName>
    </submittedName>
</protein>
<sequence length="154" mass="17043">MVDLDVRSQQEDAAKCLDPVVTEDVVDIDFVHGVHEPPQGGPRRWIGHEVNHALHACVAPLHTTTCLGKRIEMAKDALQFVEATAWTGACEDIQRDSHASVQEIRQETLCDGILLLEIRPEDAIALASRLHVLGQPFGRASRPIPHGPKQRTLR</sequence>
<keyword evidence="3" id="KW-1185">Reference proteome</keyword>
<accession>A0A485KEH9</accession>
<reference evidence="1" key="2">
    <citation type="submission" date="2019-06" db="EMBL/GenBank/DDBJ databases">
        <title>Genomics analysis of Aphanomyces spp. identifies a new class of oomycete effector associated with host adaptation.</title>
        <authorList>
            <person name="Gaulin E."/>
        </authorList>
    </citation>
    <scope>NUCLEOTIDE SEQUENCE</scope>
    <source>
        <strain evidence="1">CBS 578.67</strain>
    </source>
</reference>
<evidence type="ECO:0000313" key="1">
    <source>
        <dbReference type="EMBL" id="KAF0716148.1"/>
    </source>
</evidence>